<evidence type="ECO:0000313" key="3">
    <source>
        <dbReference type="Proteomes" id="UP000237819"/>
    </source>
</evidence>
<feature type="transmembrane region" description="Helical" evidence="1">
    <location>
        <begin position="156"/>
        <end position="174"/>
    </location>
</feature>
<feature type="transmembrane region" description="Helical" evidence="1">
    <location>
        <begin position="181"/>
        <end position="200"/>
    </location>
</feature>
<name>A0A2S8GP82_9BACT</name>
<dbReference type="AlphaFoldDB" id="A0A2S8GP82"/>
<accession>A0A2S8GP82</accession>
<feature type="transmembrane region" description="Helical" evidence="1">
    <location>
        <begin position="92"/>
        <end position="121"/>
    </location>
</feature>
<feature type="transmembrane region" description="Helical" evidence="1">
    <location>
        <begin position="212"/>
        <end position="230"/>
    </location>
</feature>
<protein>
    <submittedName>
        <fullName evidence="2">Uncharacterized protein</fullName>
    </submittedName>
</protein>
<proteinExistence type="predicted"/>
<dbReference type="Proteomes" id="UP000237819">
    <property type="component" value="Unassembled WGS sequence"/>
</dbReference>
<keyword evidence="1" id="KW-0472">Membrane</keyword>
<dbReference type="OrthoDB" id="279743at2"/>
<feature type="transmembrane region" description="Helical" evidence="1">
    <location>
        <begin position="133"/>
        <end position="150"/>
    </location>
</feature>
<comment type="caution">
    <text evidence="2">The sequence shown here is derived from an EMBL/GenBank/DDBJ whole genome shotgun (WGS) entry which is preliminary data.</text>
</comment>
<feature type="transmembrane region" description="Helical" evidence="1">
    <location>
        <begin position="12"/>
        <end position="30"/>
    </location>
</feature>
<keyword evidence="1" id="KW-1133">Transmembrane helix</keyword>
<evidence type="ECO:0000313" key="2">
    <source>
        <dbReference type="EMBL" id="PQO46232.1"/>
    </source>
</evidence>
<dbReference type="RefSeq" id="WP_105335204.1">
    <property type="nucleotide sequence ID" value="NZ_PUHZ01000010.1"/>
</dbReference>
<feature type="transmembrane region" description="Helical" evidence="1">
    <location>
        <begin position="68"/>
        <end position="86"/>
    </location>
</feature>
<gene>
    <name evidence="2" type="ORF">C5Y93_09610</name>
</gene>
<evidence type="ECO:0000256" key="1">
    <source>
        <dbReference type="SAM" id="Phobius"/>
    </source>
</evidence>
<organism evidence="2 3">
    <name type="scientific">Blastopirellula marina</name>
    <dbReference type="NCBI Taxonomy" id="124"/>
    <lineage>
        <taxon>Bacteria</taxon>
        <taxon>Pseudomonadati</taxon>
        <taxon>Planctomycetota</taxon>
        <taxon>Planctomycetia</taxon>
        <taxon>Pirellulales</taxon>
        <taxon>Pirellulaceae</taxon>
        <taxon>Blastopirellula</taxon>
    </lineage>
</organism>
<keyword evidence="1" id="KW-0812">Transmembrane</keyword>
<dbReference type="EMBL" id="PUHZ01000010">
    <property type="protein sequence ID" value="PQO46232.1"/>
    <property type="molecule type" value="Genomic_DNA"/>
</dbReference>
<reference evidence="2 3" key="1">
    <citation type="submission" date="2018-02" db="EMBL/GenBank/DDBJ databases">
        <title>Comparative genomes isolates from brazilian mangrove.</title>
        <authorList>
            <person name="Araujo J.E."/>
            <person name="Taketani R.G."/>
            <person name="Silva M.C.P."/>
            <person name="Loureco M.V."/>
            <person name="Andreote F.D."/>
        </authorList>
    </citation>
    <scope>NUCLEOTIDE SEQUENCE [LARGE SCALE GENOMIC DNA]</scope>
    <source>
        <strain evidence="2 3">Nap-Phe MGV</strain>
    </source>
</reference>
<feature type="transmembrane region" description="Helical" evidence="1">
    <location>
        <begin position="42"/>
        <end position="61"/>
    </location>
</feature>
<sequence length="250" mass="27551">MKNDFSKSAIPLLIFNFVCLDVGLIAASIVETNGSGQSMLNTTMGVIWGQYALACAARLRFPEYRFRTTFWLVAIPLVSVLVYPVIDRSEQLLLISTLLLMSFALTALFCLAPATIIQWLYGRGGRQLGIKHLLVFTCVFAVASFASSQLDFVGPMMIAFTLFALPSIVACLMLSLPDRPILYSVSMVLFLALGWGMLRIQVMPGWERVQEIFYGQGVCLLLGGQYLLAAGRSAPHELDRPEVADDIEPT</sequence>